<accession>A0A8H3LLM5</accession>
<evidence type="ECO:0000313" key="2">
    <source>
        <dbReference type="Proteomes" id="UP000615446"/>
    </source>
</evidence>
<dbReference type="PROSITE" id="PS51257">
    <property type="entry name" value="PROKAR_LIPOPROTEIN"/>
    <property type="match status" value="1"/>
</dbReference>
<dbReference type="EMBL" id="BLAL01000175">
    <property type="protein sequence ID" value="GES88020.1"/>
    <property type="molecule type" value="Genomic_DNA"/>
</dbReference>
<sequence>MGNESSKTESDDKQARAVASIGIGAGCVTKIIGQLIDNEEMKKVGETIEDGGTLGGLGSRVSEFAQGKGHACSICKVKKKQK</sequence>
<dbReference type="AlphaFoldDB" id="A0A8H3LLM5"/>
<name>A0A8H3LLM5_9GLOM</name>
<proteinExistence type="predicted"/>
<reference evidence="1" key="1">
    <citation type="submission" date="2019-10" db="EMBL/GenBank/DDBJ databases">
        <title>Conservation and host-specific expression of non-tandemly repeated heterogenous ribosome RNA gene in arbuscular mycorrhizal fungi.</title>
        <authorList>
            <person name="Maeda T."/>
            <person name="Kobayashi Y."/>
            <person name="Nakagawa T."/>
            <person name="Ezawa T."/>
            <person name="Yamaguchi K."/>
            <person name="Bino T."/>
            <person name="Nishimoto Y."/>
            <person name="Shigenobu S."/>
            <person name="Kawaguchi M."/>
        </authorList>
    </citation>
    <scope>NUCLEOTIDE SEQUENCE</scope>
    <source>
        <strain evidence="1">HR1</strain>
    </source>
</reference>
<organism evidence="1 2">
    <name type="scientific">Rhizophagus clarus</name>
    <dbReference type="NCBI Taxonomy" id="94130"/>
    <lineage>
        <taxon>Eukaryota</taxon>
        <taxon>Fungi</taxon>
        <taxon>Fungi incertae sedis</taxon>
        <taxon>Mucoromycota</taxon>
        <taxon>Glomeromycotina</taxon>
        <taxon>Glomeromycetes</taxon>
        <taxon>Glomerales</taxon>
        <taxon>Glomeraceae</taxon>
        <taxon>Rhizophagus</taxon>
    </lineage>
</organism>
<comment type="caution">
    <text evidence="1">The sequence shown here is derived from an EMBL/GenBank/DDBJ whole genome shotgun (WGS) entry which is preliminary data.</text>
</comment>
<evidence type="ECO:0000313" key="1">
    <source>
        <dbReference type="EMBL" id="GES88020.1"/>
    </source>
</evidence>
<gene>
    <name evidence="1" type="ORF">RCL2_001498200</name>
</gene>
<protein>
    <submittedName>
        <fullName evidence="1">Uncharacterized protein</fullName>
    </submittedName>
</protein>
<dbReference type="Proteomes" id="UP000615446">
    <property type="component" value="Unassembled WGS sequence"/>
</dbReference>